<dbReference type="OrthoDB" id="9773039at2"/>
<proteinExistence type="predicted"/>
<accession>A0A3P3U5T1</accession>
<feature type="compositionally biased region" description="Basic and acidic residues" evidence="1">
    <location>
        <begin position="320"/>
        <end position="334"/>
    </location>
</feature>
<name>A0A3P3U5T1_9BACL</name>
<feature type="region of interest" description="Disordered" evidence="1">
    <location>
        <begin position="300"/>
        <end position="349"/>
    </location>
</feature>
<evidence type="ECO:0000259" key="2">
    <source>
        <dbReference type="Pfam" id="PF02625"/>
    </source>
</evidence>
<sequence length="433" mass="47217">MEEITRSLLACRTEGRPCVVAALIEVDGSAYRREGARCLIHEDGEVTGILSGGCIEEDLRGHAAEVLSSGEPLKLFYDFRVKGDDVWGLGLGCNGAITVWLEPFDPVRLPEAADRILSDQLGRAETREPYEAVTVIGSSDPVAVPPGTRWVSPSGSYAGRLDGGRPAGLVRDVRGSSRLELLVERIAPRPELVIVGAGDDARVLCSMAKMLQWRVTVAYHATEKASESRFPEADELQIIPRLAFDQVDVKGKFVVVMSHNLDLDREAVRKMLKPEVAYLGLVGSRYRLERILEHMGVVRKQPHKADEADGSLGEAGEQGTEQRTEQGTEQETKQGTEQGKVQETEQGEAYRSGIDSTLLDKLYSPVGLDIGAETPQEIAMSILAEMLACRNGKPGGFLRDRKGLRATFPSAQVAEAGSAPRELCRRLETTCHV</sequence>
<dbReference type="Proteomes" id="UP000267017">
    <property type="component" value="Unassembled WGS sequence"/>
</dbReference>
<dbReference type="Pfam" id="PF02625">
    <property type="entry name" value="XdhC_CoxI"/>
    <property type="match status" value="1"/>
</dbReference>
<gene>
    <name evidence="4" type="ORF">EHV15_23970</name>
</gene>
<evidence type="ECO:0000313" key="4">
    <source>
        <dbReference type="EMBL" id="RRJ65635.1"/>
    </source>
</evidence>
<reference evidence="4 5" key="1">
    <citation type="submission" date="2018-11" db="EMBL/GenBank/DDBJ databases">
        <title>Genome sequencing of Paenibacillus sp. KCOM 3021 (= ChDC PVNT-B20).</title>
        <authorList>
            <person name="Kook J.-K."/>
            <person name="Park S.-N."/>
            <person name="Lim Y.K."/>
        </authorList>
    </citation>
    <scope>NUCLEOTIDE SEQUENCE [LARGE SCALE GENOMIC DNA]</scope>
    <source>
        <strain evidence="4 5">KCOM 3021</strain>
    </source>
</reference>
<evidence type="ECO:0000313" key="5">
    <source>
        <dbReference type="Proteomes" id="UP000267017"/>
    </source>
</evidence>
<organism evidence="4 5">
    <name type="scientific">Paenibacillus oralis</name>
    <dbReference type="NCBI Taxonomy" id="2490856"/>
    <lineage>
        <taxon>Bacteria</taxon>
        <taxon>Bacillati</taxon>
        <taxon>Bacillota</taxon>
        <taxon>Bacilli</taxon>
        <taxon>Bacillales</taxon>
        <taxon>Paenibacillaceae</taxon>
        <taxon>Paenibacillus</taxon>
    </lineage>
</organism>
<feature type="domain" description="XdhC Rossmann" evidence="3">
    <location>
        <begin position="192"/>
        <end position="295"/>
    </location>
</feature>
<dbReference type="AlphaFoldDB" id="A0A3P3U5T1"/>
<dbReference type="InterPro" id="IPR052698">
    <property type="entry name" value="MoCofactor_Util/Proc"/>
</dbReference>
<feature type="domain" description="XdhC Rossmann" evidence="3">
    <location>
        <begin position="351"/>
        <end position="386"/>
    </location>
</feature>
<protein>
    <submittedName>
        <fullName evidence="4">XdhC family protein</fullName>
    </submittedName>
</protein>
<comment type="caution">
    <text evidence="4">The sequence shown here is derived from an EMBL/GenBank/DDBJ whole genome shotgun (WGS) entry which is preliminary data.</text>
</comment>
<evidence type="ECO:0000256" key="1">
    <source>
        <dbReference type="SAM" id="MobiDB-lite"/>
    </source>
</evidence>
<keyword evidence="5" id="KW-1185">Reference proteome</keyword>
<dbReference type="PANTHER" id="PTHR30388">
    <property type="entry name" value="ALDEHYDE OXIDOREDUCTASE MOLYBDENUM COFACTOR ASSEMBLY PROTEIN"/>
    <property type="match status" value="1"/>
</dbReference>
<dbReference type="Gene3D" id="3.40.50.720">
    <property type="entry name" value="NAD(P)-binding Rossmann-like Domain"/>
    <property type="match status" value="1"/>
</dbReference>
<dbReference type="InterPro" id="IPR027051">
    <property type="entry name" value="XdhC_Rossmann_dom"/>
</dbReference>
<dbReference type="RefSeq" id="WP_128633435.1">
    <property type="nucleotide sequence ID" value="NZ_RRCN01000001.1"/>
</dbReference>
<dbReference type="Pfam" id="PF13478">
    <property type="entry name" value="XdhC_C"/>
    <property type="match status" value="2"/>
</dbReference>
<dbReference type="InterPro" id="IPR003777">
    <property type="entry name" value="XdhC_CoxI"/>
</dbReference>
<evidence type="ECO:0000259" key="3">
    <source>
        <dbReference type="Pfam" id="PF13478"/>
    </source>
</evidence>
<dbReference type="EMBL" id="RRCN01000001">
    <property type="protein sequence ID" value="RRJ65635.1"/>
    <property type="molecule type" value="Genomic_DNA"/>
</dbReference>
<dbReference type="PANTHER" id="PTHR30388:SF6">
    <property type="entry name" value="XANTHINE DEHYDROGENASE SUBUNIT A-RELATED"/>
    <property type="match status" value="1"/>
</dbReference>
<feature type="domain" description="XdhC- CoxI" evidence="2">
    <location>
        <begin position="12"/>
        <end position="76"/>
    </location>
</feature>